<dbReference type="AlphaFoldDB" id="A0A1M7NWK3"/>
<dbReference type="PROSITE" id="PS51733">
    <property type="entry name" value="BPL_LPL_CATALYTIC"/>
    <property type="match status" value="1"/>
</dbReference>
<dbReference type="InterPro" id="IPR045864">
    <property type="entry name" value="aa-tRNA-synth_II/BPL/LPL"/>
</dbReference>
<keyword evidence="4" id="KW-1185">Reference proteome</keyword>
<dbReference type="GO" id="GO:0004077">
    <property type="term" value="F:biotin--[biotin carboxyl-carrier protein] ligase activity"/>
    <property type="evidence" value="ECO:0007669"/>
    <property type="project" value="InterPro"/>
</dbReference>
<dbReference type="EMBL" id="FRCY01000006">
    <property type="protein sequence ID" value="SHN08499.1"/>
    <property type="molecule type" value="Genomic_DNA"/>
</dbReference>
<dbReference type="Proteomes" id="UP000184513">
    <property type="component" value="Unassembled WGS sequence"/>
</dbReference>
<sequence>MHKILANTIFLGKDLINLTECHSTNEIARNLIKNGAYREGTVVITDKQTRGKGQRNSTWHAATGLNLTFSIILTPGFLPVHQHFYFNMAMANGVLSGLATLYGEVQIKWPNDFLSAEGKKLGGMLIENSLSGRLFDTSVIGIGINVNQFSFPVPNATSLASLTGKSYELAMVLAALLGALEEQYLKLKDGALEAIKRRYLDHLYRLGSWAEYNDGHQFTGKILGVAPSGHLLISKQNGETQSYEPKQIRFI</sequence>
<name>A0A1M7NWK3_9BACT</name>
<organism evidence="3 4">
    <name type="scientific">Cyclobacterium lianum</name>
    <dbReference type="NCBI Taxonomy" id="388280"/>
    <lineage>
        <taxon>Bacteria</taxon>
        <taxon>Pseudomonadati</taxon>
        <taxon>Bacteroidota</taxon>
        <taxon>Cytophagia</taxon>
        <taxon>Cytophagales</taxon>
        <taxon>Cyclobacteriaceae</taxon>
        <taxon>Cyclobacterium</taxon>
    </lineage>
</organism>
<dbReference type="STRING" id="388280.SAMN04488057_106133"/>
<protein>
    <submittedName>
        <fullName evidence="3">BirA family transcriptional regulator, biotin operon repressor / biotin-[acetyl-CoA-carboxylase] ligase</fullName>
    </submittedName>
</protein>
<keyword evidence="1 3" id="KW-0436">Ligase</keyword>
<dbReference type="InterPro" id="IPR004408">
    <property type="entry name" value="Biotin_CoA_COase_ligase"/>
</dbReference>
<evidence type="ECO:0000256" key="1">
    <source>
        <dbReference type="ARBA" id="ARBA00022598"/>
    </source>
</evidence>
<dbReference type="CDD" id="cd16442">
    <property type="entry name" value="BPL"/>
    <property type="match status" value="1"/>
</dbReference>
<dbReference type="PANTHER" id="PTHR12835:SF5">
    <property type="entry name" value="BIOTIN--PROTEIN LIGASE"/>
    <property type="match status" value="1"/>
</dbReference>
<dbReference type="GO" id="GO:0005737">
    <property type="term" value="C:cytoplasm"/>
    <property type="evidence" value="ECO:0007669"/>
    <property type="project" value="TreeGrafter"/>
</dbReference>
<proteinExistence type="predicted"/>
<evidence type="ECO:0000313" key="4">
    <source>
        <dbReference type="Proteomes" id="UP000184513"/>
    </source>
</evidence>
<evidence type="ECO:0000259" key="2">
    <source>
        <dbReference type="PROSITE" id="PS51733"/>
    </source>
</evidence>
<evidence type="ECO:0000313" key="3">
    <source>
        <dbReference type="EMBL" id="SHN08499.1"/>
    </source>
</evidence>
<dbReference type="RefSeq" id="WP_073094781.1">
    <property type="nucleotide sequence ID" value="NZ_FRCY01000006.1"/>
</dbReference>
<dbReference type="PANTHER" id="PTHR12835">
    <property type="entry name" value="BIOTIN PROTEIN LIGASE"/>
    <property type="match status" value="1"/>
</dbReference>
<gene>
    <name evidence="3" type="ORF">SAMN04488057_106133</name>
</gene>
<dbReference type="SUPFAM" id="SSF55681">
    <property type="entry name" value="Class II aaRS and biotin synthetases"/>
    <property type="match status" value="1"/>
</dbReference>
<feature type="domain" description="BPL/LPL catalytic" evidence="2">
    <location>
        <begin position="10"/>
        <end position="188"/>
    </location>
</feature>
<dbReference type="InterPro" id="IPR004143">
    <property type="entry name" value="BPL_LPL_catalytic"/>
</dbReference>
<dbReference type="Pfam" id="PF03099">
    <property type="entry name" value="BPL_LplA_LipB"/>
    <property type="match status" value="1"/>
</dbReference>
<accession>A0A1M7NWK3</accession>
<dbReference type="OrthoDB" id="9807064at2"/>
<dbReference type="NCBIfam" id="TIGR00121">
    <property type="entry name" value="birA_ligase"/>
    <property type="match status" value="1"/>
</dbReference>
<dbReference type="Gene3D" id="3.30.930.10">
    <property type="entry name" value="Bira Bifunctional Protein, Domain 2"/>
    <property type="match status" value="1"/>
</dbReference>
<reference evidence="3 4" key="1">
    <citation type="submission" date="2016-11" db="EMBL/GenBank/DDBJ databases">
        <authorList>
            <person name="Jaros S."/>
            <person name="Januszkiewicz K."/>
            <person name="Wedrychowicz H."/>
        </authorList>
    </citation>
    <scope>NUCLEOTIDE SEQUENCE [LARGE SCALE GENOMIC DNA]</scope>
    <source>
        <strain evidence="3 4">CGMCC 1.6102</strain>
    </source>
</reference>